<dbReference type="PANTHER" id="PTHR34700:SF4">
    <property type="entry name" value="PHAGE-LIKE ELEMENT PBSX PROTEIN XKDP"/>
    <property type="match status" value="1"/>
</dbReference>
<comment type="caution">
    <text evidence="2">The sequence shown here is derived from an EMBL/GenBank/DDBJ whole genome shotgun (WGS) entry which is preliminary data.</text>
</comment>
<evidence type="ECO:0000313" key="3">
    <source>
        <dbReference type="Proteomes" id="UP000268094"/>
    </source>
</evidence>
<dbReference type="InterPro" id="IPR052196">
    <property type="entry name" value="Bact_Kbp"/>
</dbReference>
<dbReference type="AlphaFoldDB" id="A0A3A8I9B6"/>
<dbReference type="CDD" id="cd00118">
    <property type="entry name" value="LysM"/>
    <property type="match status" value="1"/>
</dbReference>
<dbReference type="PANTHER" id="PTHR34700">
    <property type="entry name" value="POTASSIUM BINDING PROTEIN KBP"/>
    <property type="match status" value="1"/>
</dbReference>
<reference evidence="3" key="1">
    <citation type="submission" date="2018-09" db="EMBL/GenBank/DDBJ databases">
        <authorList>
            <person name="Livingstone P.G."/>
            <person name="Whitworth D.E."/>
        </authorList>
    </citation>
    <scope>NUCLEOTIDE SEQUENCE [LARGE SCALE GENOMIC DNA]</scope>
    <source>
        <strain evidence="3">CA054A</strain>
    </source>
</reference>
<dbReference type="Proteomes" id="UP000268094">
    <property type="component" value="Unassembled WGS sequence"/>
</dbReference>
<proteinExistence type="predicted"/>
<dbReference type="InterPro" id="IPR036779">
    <property type="entry name" value="LysM_dom_sf"/>
</dbReference>
<dbReference type="EMBL" id="RAVZ01000307">
    <property type="protein sequence ID" value="RKG76350.1"/>
    <property type="molecule type" value="Genomic_DNA"/>
</dbReference>
<dbReference type="RefSeq" id="WP_120544475.1">
    <property type="nucleotide sequence ID" value="NZ_RAVZ01000307.1"/>
</dbReference>
<dbReference type="SUPFAM" id="SSF54106">
    <property type="entry name" value="LysM domain"/>
    <property type="match status" value="1"/>
</dbReference>
<sequence>MALQNDYQDVLDVAKNVGAKVETREEGGKLIIKGTVEHAFDRDRMWDQIKAKHPKWNEEIMVNLTVTHAEPYGIHTVKSGDTLGKLARDIYGDAKLYPKIFELNKDQLKDPDKIQVGQKLKLPPKTIVNVA</sequence>
<protein>
    <submittedName>
        <fullName evidence="2">LysM peptidoglycan-binding domain-containing protein</fullName>
    </submittedName>
</protein>
<keyword evidence="3" id="KW-1185">Reference proteome</keyword>
<dbReference type="Pfam" id="PF01476">
    <property type="entry name" value="LysM"/>
    <property type="match status" value="1"/>
</dbReference>
<organism evidence="2 3">
    <name type="scientific">Corallococcus terminator</name>
    <dbReference type="NCBI Taxonomy" id="2316733"/>
    <lineage>
        <taxon>Bacteria</taxon>
        <taxon>Pseudomonadati</taxon>
        <taxon>Myxococcota</taxon>
        <taxon>Myxococcia</taxon>
        <taxon>Myxococcales</taxon>
        <taxon>Cystobacterineae</taxon>
        <taxon>Myxococcaceae</taxon>
        <taxon>Corallococcus</taxon>
    </lineage>
</organism>
<dbReference type="OrthoDB" id="370541at2"/>
<dbReference type="InterPro" id="IPR018392">
    <property type="entry name" value="LysM"/>
</dbReference>
<dbReference type="PROSITE" id="PS51782">
    <property type="entry name" value="LYSM"/>
    <property type="match status" value="1"/>
</dbReference>
<accession>A0A3A8I9B6</accession>
<dbReference type="Gene3D" id="3.10.350.10">
    <property type="entry name" value="LysM domain"/>
    <property type="match status" value="1"/>
</dbReference>
<evidence type="ECO:0000259" key="1">
    <source>
        <dbReference type="PROSITE" id="PS51782"/>
    </source>
</evidence>
<feature type="domain" description="LysM" evidence="1">
    <location>
        <begin position="73"/>
        <end position="122"/>
    </location>
</feature>
<evidence type="ECO:0000313" key="2">
    <source>
        <dbReference type="EMBL" id="RKG76350.1"/>
    </source>
</evidence>
<gene>
    <name evidence="2" type="ORF">D7V88_32350</name>
</gene>
<name>A0A3A8I9B6_9BACT</name>
<dbReference type="SMART" id="SM00257">
    <property type="entry name" value="LysM"/>
    <property type="match status" value="1"/>
</dbReference>